<evidence type="ECO:0000256" key="2">
    <source>
        <dbReference type="ARBA" id="ARBA00010644"/>
    </source>
</evidence>
<gene>
    <name evidence="7" type="primary">Cpox_1</name>
    <name evidence="7" type="ORF">GTO95_0014193</name>
</gene>
<evidence type="ECO:0000313" key="8">
    <source>
        <dbReference type="Proteomes" id="UP000736164"/>
    </source>
</evidence>
<dbReference type="GO" id="GO:0006782">
    <property type="term" value="P:protoporphyrinogen IX biosynthetic process"/>
    <property type="evidence" value="ECO:0007669"/>
    <property type="project" value="UniProtKB-UniPathway"/>
</dbReference>
<keyword evidence="6" id="KW-0627">Porphyrin biosynthesis</keyword>
<dbReference type="EMBL" id="JAAWVO010060888">
    <property type="protein sequence ID" value="MBN3322680.1"/>
    <property type="molecule type" value="Genomic_DNA"/>
</dbReference>
<organism evidence="7 8">
    <name type="scientific">Atractosteus spatula</name>
    <name type="common">Alligator gar</name>
    <name type="synonym">Lepisosteus spatula</name>
    <dbReference type="NCBI Taxonomy" id="7917"/>
    <lineage>
        <taxon>Eukaryota</taxon>
        <taxon>Metazoa</taxon>
        <taxon>Chordata</taxon>
        <taxon>Craniata</taxon>
        <taxon>Vertebrata</taxon>
        <taxon>Euteleostomi</taxon>
        <taxon>Actinopterygii</taxon>
        <taxon>Neopterygii</taxon>
        <taxon>Holostei</taxon>
        <taxon>Semionotiformes</taxon>
        <taxon>Lepisosteidae</taxon>
        <taxon>Atractosteus</taxon>
    </lineage>
</organism>
<dbReference type="PANTHER" id="PTHR10755">
    <property type="entry name" value="COPROPORPHYRINOGEN III OXIDASE, MITOCHONDRIAL"/>
    <property type="match status" value="1"/>
</dbReference>
<dbReference type="InterPro" id="IPR036406">
    <property type="entry name" value="Coprogen_oxidase_aer_sf"/>
</dbReference>
<keyword evidence="5" id="KW-0560">Oxidoreductase</keyword>
<dbReference type="PANTHER" id="PTHR10755:SF0">
    <property type="entry name" value="OXYGEN-DEPENDENT COPROPORPHYRINOGEN-III OXIDASE, MITOCHONDRIAL"/>
    <property type="match status" value="1"/>
</dbReference>
<dbReference type="Gene3D" id="3.40.1500.10">
    <property type="entry name" value="Coproporphyrinogen III oxidase, aerobic"/>
    <property type="match status" value="1"/>
</dbReference>
<dbReference type="EC" id="1.3.3.3" evidence="4"/>
<dbReference type="GO" id="GO:0004109">
    <property type="term" value="F:coproporphyrinogen oxidase activity"/>
    <property type="evidence" value="ECO:0007669"/>
    <property type="project" value="UniProtKB-EC"/>
</dbReference>
<evidence type="ECO:0000256" key="5">
    <source>
        <dbReference type="ARBA" id="ARBA00023002"/>
    </source>
</evidence>
<dbReference type="FunFam" id="3.40.1500.10:FF:000016">
    <property type="entry name" value="Uncharacterized protein"/>
    <property type="match status" value="1"/>
</dbReference>
<dbReference type="InterPro" id="IPR001260">
    <property type="entry name" value="Coprogen_oxidase_aer"/>
</dbReference>
<evidence type="ECO:0000256" key="4">
    <source>
        <dbReference type="ARBA" id="ARBA00012869"/>
    </source>
</evidence>
<accession>A0A8J7P3E2</accession>
<reference evidence="7" key="1">
    <citation type="journal article" date="2021" name="Cell">
        <title>Tracing the genetic footprints of vertebrate landing in non-teleost ray-finned fishes.</title>
        <authorList>
            <person name="Bi X."/>
            <person name="Wang K."/>
            <person name="Yang L."/>
            <person name="Pan H."/>
            <person name="Jiang H."/>
            <person name="Wei Q."/>
            <person name="Fang M."/>
            <person name="Yu H."/>
            <person name="Zhu C."/>
            <person name="Cai Y."/>
            <person name="He Y."/>
            <person name="Gan X."/>
            <person name="Zeng H."/>
            <person name="Yu D."/>
            <person name="Zhu Y."/>
            <person name="Jiang H."/>
            <person name="Qiu Q."/>
            <person name="Yang H."/>
            <person name="Zhang Y.E."/>
            <person name="Wang W."/>
            <person name="Zhu M."/>
            <person name="He S."/>
            <person name="Zhang G."/>
        </authorList>
    </citation>
    <scope>NUCLEOTIDE SEQUENCE</scope>
    <source>
        <strain evidence="7">Allg_001</strain>
    </source>
</reference>
<evidence type="ECO:0000256" key="1">
    <source>
        <dbReference type="ARBA" id="ARBA00005168"/>
    </source>
</evidence>
<dbReference type="Proteomes" id="UP000736164">
    <property type="component" value="Unassembled WGS sequence"/>
</dbReference>
<comment type="similarity">
    <text evidence="2">Belongs to the aerobic coproporphyrinogen-III oxidase family.</text>
</comment>
<evidence type="ECO:0000313" key="7">
    <source>
        <dbReference type="EMBL" id="MBN3322680.1"/>
    </source>
</evidence>
<keyword evidence="8" id="KW-1185">Reference proteome</keyword>
<evidence type="ECO:0000256" key="3">
    <source>
        <dbReference type="ARBA" id="ARBA00011738"/>
    </source>
</evidence>
<comment type="pathway">
    <text evidence="1">Porphyrin-containing compound metabolism; protoporphyrin-IX biosynthesis; protoporphyrinogen-IX from coproporphyrinogen-III (O2 route): step 1/1.</text>
</comment>
<proteinExistence type="inferred from homology"/>
<dbReference type="UniPathway" id="UPA00251">
    <property type="reaction ID" value="UER00322"/>
</dbReference>
<feature type="non-terminal residue" evidence="7">
    <location>
        <position position="1"/>
    </location>
</feature>
<comment type="subunit">
    <text evidence="3">Homodimer.</text>
</comment>
<dbReference type="GO" id="GO:0005737">
    <property type="term" value="C:cytoplasm"/>
    <property type="evidence" value="ECO:0007669"/>
    <property type="project" value="TreeGrafter"/>
</dbReference>
<dbReference type="PIRSF" id="PIRSF000166">
    <property type="entry name" value="Coproporphyri_ox"/>
    <property type="match status" value="1"/>
</dbReference>
<protein>
    <recommendedName>
        <fullName evidence="4">coproporphyrinogen oxidase</fullName>
        <ecNumber evidence="4">1.3.3.3</ecNumber>
    </recommendedName>
</protein>
<evidence type="ECO:0000256" key="6">
    <source>
        <dbReference type="ARBA" id="ARBA00023244"/>
    </source>
</evidence>
<name>A0A8J7P3E2_ATRSP</name>
<dbReference type="PRINTS" id="PR00073">
    <property type="entry name" value="COPRGNOXDASE"/>
</dbReference>
<dbReference type="Pfam" id="PF01218">
    <property type="entry name" value="Coprogen_oxidas"/>
    <property type="match status" value="1"/>
</dbReference>
<comment type="caution">
    <text evidence="7">The sequence shown here is derived from an EMBL/GenBank/DDBJ whole genome shotgun (WGS) entry which is preliminary data.</text>
</comment>
<dbReference type="AlphaFoldDB" id="A0A8J7P3E2"/>
<feature type="non-terminal residue" evidence="7">
    <location>
        <position position="336"/>
    </location>
</feature>
<dbReference type="SUPFAM" id="SSF102886">
    <property type="entry name" value="Coproporphyrinogen III oxidase"/>
    <property type="match status" value="1"/>
</dbReference>
<sequence length="336" mass="38701">MQAAVREMAEDSLLSYLQDLIPDTISQKNRILAGRFLKLVFGVRNDTCKLLQDIDGKEFQVDRWKRAEGGGGIASCLYEGNKFLNANVDLSVLHGHIPSQAVDQLREAGRMSTAWQNEDPEFLVIAVSCIIHTRNPHVPSYNFNQRLFVIKVSDGSEEGWFGGHIDLSPSYLVKEDVMNFHKTLKAACDEHDISYYPRFKKRCDEYFFIRHRGETRGVGGIFFDNLNFQDEKHFDFMQSCARAILPAYQPIVKAHLDEPHSEQEDTWQLLRYGRYIEFNLMYDNGTKFGLFISGFRIDTLFASLPITAKWGYMLEPEPGSKEAELVDVLRRPRDWV</sequence>